<dbReference type="AlphaFoldDB" id="A0A2T4ISK5"/>
<gene>
    <name evidence="7" type="ORF">C9427_20345</name>
</gene>
<keyword evidence="3" id="KW-0479">Metal-binding</keyword>
<evidence type="ECO:0000313" key="8">
    <source>
        <dbReference type="Proteomes" id="UP000240259"/>
    </source>
</evidence>
<comment type="caution">
    <text evidence="7">The sequence shown here is derived from an EMBL/GenBank/DDBJ whole genome shotgun (WGS) entry which is preliminary data.</text>
</comment>
<dbReference type="Proteomes" id="UP000240259">
    <property type="component" value="Unassembled WGS sequence"/>
</dbReference>
<organism evidence="7 8">
    <name type="scientific">Mesorhizobium helmanticense</name>
    <dbReference type="NCBI Taxonomy" id="1776423"/>
    <lineage>
        <taxon>Bacteria</taxon>
        <taxon>Pseudomonadati</taxon>
        <taxon>Pseudomonadota</taxon>
        <taxon>Alphaproteobacteria</taxon>
        <taxon>Hyphomicrobiales</taxon>
        <taxon>Phyllobacteriaceae</taxon>
        <taxon>Mesorhizobium</taxon>
    </lineage>
</organism>
<dbReference type="InterPro" id="IPR003782">
    <property type="entry name" value="SCO1/SenC"/>
</dbReference>
<evidence type="ECO:0000256" key="3">
    <source>
        <dbReference type="PIRSR" id="PIRSR603782-1"/>
    </source>
</evidence>
<dbReference type="CDD" id="cd02968">
    <property type="entry name" value="SCO"/>
    <property type="match status" value="1"/>
</dbReference>
<keyword evidence="4" id="KW-1015">Disulfide bond</keyword>
<dbReference type="PROSITE" id="PS51352">
    <property type="entry name" value="THIOREDOXIN_2"/>
    <property type="match status" value="1"/>
</dbReference>
<keyword evidence="5" id="KW-0732">Signal</keyword>
<dbReference type="RefSeq" id="WP_107650883.1">
    <property type="nucleotide sequence ID" value="NZ_PZJX01000038.1"/>
</dbReference>
<feature type="signal peptide" evidence="5">
    <location>
        <begin position="1"/>
        <end position="22"/>
    </location>
</feature>
<evidence type="ECO:0000256" key="2">
    <source>
        <dbReference type="ARBA" id="ARBA00023008"/>
    </source>
</evidence>
<comment type="similarity">
    <text evidence="1">Belongs to the SCO1/2 family.</text>
</comment>
<name>A0A2T4ISK5_9HYPH</name>
<protein>
    <submittedName>
        <fullName evidence="7">SCO family protein</fullName>
    </submittedName>
</protein>
<dbReference type="Gene3D" id="3.40.30.10">
    <property type="entry name" value="Glutaredoxin"/>
    <property type="match status" value="1"/>
</dbReference>
<evidence type="ECO:0000256" key="4">
    <source>
        <dbReference type="PIRSR" id="PIRSR603782-2"/>
    </source>
</evidence>
<dbReference type="PANTHER" id="PTHR12151:SF25">
    <property type="entry name" value="LINALOOL DEHYDRATASE_ISOMERASE DOMAIN-CONTAINING PROTEIN"/>
    <property type="match status" value="1"/>
</dbReference>
<dbReference type="OrthoDB" id="5296507at2"/>
<sequence length="229" mass="24429">MRHLSFTFAILAGIGFGGAALAHGSNHGAEAAPSGPVSAYAFALPQPGSYHLPPIRTAAGGPVLTEKGGSADLAKLLRGHITVFSFIYTRCADICPVATAQLAQLRALVRHYPELNRRVRLVSMSFDPDHDTPAVMADYGTLWRDPGDGGSQWLFVTAPGQAALRPILAAYDQAVAPDPDPQDPTGGLSHILRVFLIDEAGLVRNIYSMDFLDPDLVLTDIRTLATETE</sequence>
<dbReference type="InterPro" id="IPR036249">
    <property type="entry name" value="Thioredoxin-like_sf"/>
</dbReference>
<feature type="disulfide bond" description="Redox-active" evidence="4">
    <location>
        <begin position="91"/>
        <end position="95"/>
    </location>
</feature>
<evidence type="ECO:0000256" key="5">
    <source>
        <dbReference type="SAM" id="SignalP"/>
    </source>
</evidence>
<proteinExistence type="inferred from homology"/>
<reference evidence="7 8" key="1">
    <citation type="submission" date="2018-03" db="EMBL/GenBank/DDBJ databases">
        <title>Genome sequence of the symbiotic type strain Mesorhizobium helmanticense CSLC115NT isolated from Lotus corniculatus nodules.</title>
        <authorList>
            <person name="Sannazzaro A.I."/>
            <person name="Torres Tejerizo G.A."/>
            <person name="Dip D."/>
            <person name="Caballero M."/>
            <person name="Pistorio M."/>
            <person name="Estrella M.J."/>
        </authorList>
    </citation>
    <scope>NUCLEOTIDE SEQUENCE [LARGE SCALE GENOMIC DNA]</scope>
    <source>
        <strain evidence="7 8">CSLC115N</strain>
    </source>
</reference>
<dbReference type="PANTHER" id="PTHR12151">
    <property type="entry name" value="ELECTRON TRANSPORT PROTIN SCO1/SENC FAMILY MEMBER"/>
    <property type="match status" value="1"/>
</dbReference>
<feature type="binding site" evidence="3">
    <location>
        <position position="95"/>
    </location>
    <ligand>
        <name>Cu cation</name>
        <dbReference type="ChEBI" id="CHEBI:23378"/>
    </ligand>
</feature>
<evidence type="ECO:0000313" key="7">
    <source>
        <dbReference type="EMBL" id="PTE08634.1"/>
    </source>
</evidence>
<dbReference type="InterPro" id="IPR013766">
    <property type="entry name" value="Thioredoxin_domain"/>
</dbReference>
<keyword evidence="2 3" id="KW-0186">Copper</keyword>
<feature type="binding site" evidence="3">
    <location>
        <position position="91"/>
    </location>
    <ligand>
        <name>Cu cation</name>
        <dbReference type="ChEBI" id="CHEBI:23378"/>
    </ligand>
</feature>
<dbReference type="GO" id="GO:0046872">
    <property type="term" value="F:metal ion binding"/>
    <property type="evidence" value="ECO:0007669"/>
    <property type="project" value="UniProtKB-KW"/>
</dbReference>
<keyword evidence="8" id="KW-1185">Reference proteome</keyword>
<feature type="chain" id="PRO_5015556041" evidence="5">
    <location>
        <begin position="23"/>
        <end position="229"/>
    </location>
</feature>
<feature type="domain" description="Thioredoxin" evidence="6">
    <location>
        <begin position="31"/>
        <end position="226"/>
    </location>
</feature>
<evidence type="ECO:0000259" key="6">
    <source>
        <dbReference type="PROSITE" id="PS51352"/>
    </source>
</evidence>
<dbReference type="Pfam" id="PF02630">
    <property type="entry name" value="SCO1-SenC"/>
    <property type="match status" value="1"/>
</dbReference>
<accession>A0A2T4ISK5</accession>
<dbReference type="EMBL" id="PZJX01000038">
    <property type="protein sequence ID" value="PTE08634.1"/>
    <property type="molecule type" value="Genomic_DNA"/>
</dbReference>
<evidence type="ECO:0000256" key="1">
    <source>
        <dbReference type="ARBA" id="ARBA00010996"/>
    </source>
</evidence>
<dbReference type="SUPFAM" id="SSF52833">
    <property type="entry name" value="Thioredoxin-like"/>
    <property type="match status" value="1"/>
</dbReference>